<evidence type="ECO:0000313" key="4">
    <source>
        <dbReference type="Proteomes" id="UP000050413"/>
    </source>
</evidence>
<protein>
    <recommendedName>
        <fullName evidence="6">DUF2155 domain-containing protein</fullName>
    </recommendedName>
</protein>
<proteinExistence type="predicted"/>
<dbReference type="Pfam" id="PF09923">
    <property type="entry name" value="DUF2155"/>
    <property type="match status" value="1"/>
</dbReference>
<dbReference type="EMBL" id="LJSG01000008">
    <property type="protein sequence ID" value="KPP93550.1"/>
    <property type="molecule type" value="Genomic_DNA"/>
</dbReference>
<keyword evidence="1" id="KW-0732">Signal</keyword>
<evidence type="ECO:0000256" key="1">
    <source>
        <dbReference type="SAM" id="SignalP"/>
    </source>
</evidence>
<evidence type="ECO:0000313" key="3">
    <source>
        <dbReference type="EMBL" id="KPP93550.1"/>
    </source>
</evidence>
<keyword evidence="5" id="KW-1185">Reference proteome</keyword>
<dbReference type="OrthoDB" id="9810376at2"/>
<dbReference type="Proteomes" id="UP000182045">
    <property type="component" value="Unassembled WGS sequence"/>
</dbReference>
<dbReference type="Proteomes" id="UP000050413">
    <property type="component" value="Unassembled WGS sequence"/>
</dbReference>
<name>A0A0P7W8P3_9RHOB</name>
<evidence type="ECO:0000313" key="2">
    <source>
        <dbReference type="EMBL" id="CUX80467.1"/>
    </source>
</evidence>
<evidence type="ECO:0000313" key="5">
    <source>
        <dbReference type="Proteomes" id="UP000182045"/>
    </source>
</evidence>
<accession>A0A0P7W8P3</accession>
<reference evidence="3 4" key="1">
    <citation type="submission" date="2015-09" db="EMBL/GenBank/DDBJ databases">
        <title>Identification and resolution of microdiversity through metagenomic sequencing of parallel consortia.</title>
        <authorList>
            <person name="Nelson W.C."/>
            <person name="Romine M.F."/>
            <person name="Lindemann S.R."/>
        </authorList>
    </citation>
    <scope>NUCLEOTIDE SEQUENCE [LARGE SCALE GENOMIC DNA]</scope>
    <source>
        <strain evidence="3">HL-91</strain>
    </source>
</reference>
<feature type="chain" id="PRO_5010274031" description="DUF2155 domain-containing protein" evidence="1">
    <location>
        <begin position="20"/>
        <end position="128"/>
    </location>
</feature>
<evidence type="ECO:0008006" key="6">
    <source>
        <dbReference type="Google" id="ProtNLM"/>
    </source>
</evidence>
<dbReference type="RefSeq" id="WP_072245484.1">
    <property type="nucleotide sequence ID" value="NZ_FBYC01000004.1"/>
</dbReference>
<comment type="caution">
    <text evidence="3">The sequence shown here is derived from an EMBL/GenBank/DDBJ whole genome shotgun (WGS) entry which is preliminary data.</text>
</comment>
<dbReference type="InterPro" id="IPR019225">
    <property type="entry name" value="DUF2155"/>
</dbReference>
<dbReference type="STRING" id="1666912.Ga0058931_1152"/>
<reference evidence="2 5" key="2">
    <citation type="submission" date="2016-01" db="EMBL/GenBank/DDBJ databases">
        <authorList>
            <person name="Varghese N."/>
        </authorList>
    </citation>
    <scope>NUCLEOTIDE SEQUENCE [LARGE SCALE GENOMIC DNA]</scope>
    <source>
        <strain evidence="2 5">HL-91</strain>
    </source>
</reference>
<dbReference type="AlphaFoldDB" id="A0A0P7W8P3"/>
<feature type="signal peptide" evidence="1">
    <location>
        <begin position="1"/>
        <end position="19"/>
    </location>
</feature>
<organism evidence="3 4">
    <name type="scientific">Roseibaca calidilacus</name>
    <dbReference type="NCBI Taxonomy" id="1666912"/>
    <lineage>
        <taxon>Bacteria</taxon>
        <taxon>Pseudomonadati</taxon>
        <taxon>Pseudomonadota</taxon>
        <taxon>Alphaproteobacteria</taxon>
        <taxon>Rhodobacterales</taxon>
        <taxon>Paracoccaceae</taxon>
        <taxon>Roseinatronobacter</taxon>
    </lineage>
</organism>
<gene>
    <name evidence="2" type="ORF">Ga0058931_1152</name>
    <name evidence="3" type="ORF">HLUCCA05_11285</name>
</gene>
<sequence length="128" mass="13831">MRALVLAMVCALAPATLPAQDIAIPGQPERVLTGEGAMLRGLDKVAGNSRDIRLMNGESDMIGHLQVTMSECRYPDDNPTGEAYAWIEVQDTRADAPLFAGWMIASSPALSALDHARYDLWLLSCITS</sequence>
<dbReference type="EMBL" id="FBYC01000004">
    <property type="protein sequence ID" value="CUX80467.1"/>
    <property type="molecule type" value="Genomic_DNA"/>
</dbReference>